<feature type="transmembrane region" description="Helical" evidence="1">
    <location>
        <begin position="123"/>
        <end position="144"/>
    </location>
</feature>
<evidence type="ECO:0000313" key="3">
    <source>
        <dbReference type="Proteomes" id="UP000280197"/>
    </source>
</evidence>
<organism evidence="2 3">
    <name type="scientific">Streptomyces aquilus</name>
    <dbReference type="NCBI Taxonomy" id="2548456"/>
    <lineage>
        <taxon>Bacteria</taxon>
        <taxon>Bacillati</taxon>
        <taxon>Actinomycetota</taxon>
        <taxon>Actinomycetes</taxon>
        <taxon>Kitasatosporales</taxon>
        <taxon>Streptomycetaceae</taxon>
        <taxon>Streptomyces</taxon>
    </lineage>
</organism>
<dbReference type="AlphaFoldDB" id="A0A3Q9C0U3"/>
<gene>
    <name evidence="2" type="ORF">EJC51_20510</name>
</gene>
<name>A0A3Q9C0U3_9ACTN</name>
<keyword evidence="1" id="KW-0812">Transmembrane</keyword>
<reference evidence="2 3" key="1">
    <citation type="submission" date="2018-12" db="EMBL/GenBank/DDBJ databases">
        <authorList>
            <person name="Li K."/>
        </authorList>
    </citation>
    <scope>NUCLEOTIDE SEQUENCE [LARGE SCALE GENOMIC DNA]</scope>
    <source>
        <strain evidence="3">CR22</strain>
    </source>
</reference>
<sequence>MTDRTGSPAPASSSGAFESVKNALDNVLWVIATGSTLIGFVKDAGGVGALLTNIGLFGISCYIGLFPAVLLLLGINWLFENHYRRDITDGAGMVLLGGAVLIAGWLIYQALFPEGWTDDLDAFGRAFFMLVGIATIAAPVLVWLHRKGSTPRAH</sequence>
<evidence type="ECO:0000256" key="1">
    <source>
        <dbReference type="SAM" id="Phobius"/>
    </source>
</evidence>
<dbReference type="Proteomes" id="UP000280197">
    <property type="component" value="Chromosome"/>
</dbReference>
<feature type="transmembrane region" description="Helical" evidence="1">
    <location>
        <begin position="91"/>
        <end position="111"/>
    </location>
</feature>
<keyword evidence="1" id="KW-0472">Membrane</keyword>
<proteinExistence type="predicted"/>
<feature type="transmembrane region" description="Helical" evidence="1">
    <location>
        <begin position="54"/>
        <end position="79"/>
    </location>
</feature>
<keyword evidence="3" id="KW-1185">Reference proteome</keyword>
<evidence type="ECO:0000313" key="2">
    <source>
        <dbReference type="EMBL" id="AZP18260.1"/>
    </source>
</evidence>
<dbReference type="RefSeq" id="WP_126272423.1">
    <property type="nucleotide sequence ID" value="NZ_CP034463.1"/>
</dbReference>
<protein>
    <submittedName>
        <fullName evidence="2">Uncharacterized protein</fullName>
    </submittedName>
</protein>
<keyword evidence="1" id="KW-1133">Transmembrane helix</keyword>
<dbReference type="KEGG" id="saqu:EJC51_20510"/>
<accession>A0A3Q9C0U3</accession>
<dbReference type="EMBL" id="CP034463">
    <property type="protein sequence ID" value="AZP18260.1"/>
    <property type="molecule type" value="Genomic_DNA"/>
</dbReference>